<dbReference type="Gene3D" id="3.40.50.10750">
    <property type="entry name" value="Isocitrate/Isopropylmalate dehydrogenase-like"/>
    <property type="match status" value="1"/>
</dbReference>
<dbReference type="InterPro" id="IPR012188">
    <property type="entry name" value="ME_PTA"/>
</dbReference>
<feature type="domain" description="Malic enzyme N-terminal" evidence="12">
    <location>
        <begin position="18"/>
        <end position="151"/>
    </location>
</feature>
<dbReference type="Proteomes" id="UP000184139">
    <property type="component" value="Unassembled WGS sequence"/>
</dbReference>
<dbReference type="SUPFAM" id="SSF53659">
    <property type="entry name" value="Isocitrate/Isopropylmalate dehydrogenase-like"/>
    <property type="match status" value="1"/>
</dbReference>
<dbReference type="FunFam" id="3.40.50.720:FF:000095">
    <property type="entry name" value="NADP-dependent malic enzyme"/>
    <property type="match status" value="1"/>
</dbReference>
<comment type="cofactor">
    <cofactor evidence="1">
        <name>Mn(2+)</name>
        <dbReference type="ChEBI" id="CHEBI:29035"/>
    </cofactor>
</comment>
<dbReference type="InterPro" id="IPR042113">
    <property type="entry name" value="P_AcTrfase_dom1"/>
</dbReference>
<dbReference type="Gene3D" id="3.40.50.10950">
    <property type="match status" value="1"/>
</dbReference>
<dbReference type="Gene3D" id="3.40.50.10380">
    <property type="entry name" value="Malic enzyme, N-terminal domain"/>
    <property type="match status" value="1"/>
</dbReference>
<accession>A0A1M5T9J2</accession>
<feature type="binding site" evidence="9">
    <location>
        <position position="137"/>
    </location>
    <ligand>
        <name>a divalent metal cation</name>
        <dbReference type="ChEBI" id="CHEBI:60240"/>
    </ligand>
</feature>
<evidence type="ECO:0000256" key="8">
    <source>
        <dbReference type="PIRSR" id="PIRSR036684-1"/>
    </source>
</evidence>
<dbReference type="AlphaFoldDB" id="A0A1M5T9J2"/>
<feature type="binding site" evidence="10">
    <location>
        <begin position="76"/>
        <end position="83"/>
    </location>
    <ligand>
        <name>NADP(+)</name>
        <dbReference type="ChEBI" id="CHEBI:58349"/>
    </ligand>
</feature>
<dbReference type="SUPFAM" id="SSF51735">
    <property type="entry name" value="NAD(P)-binding Rossmann-fold domains"/>
    <property type="match status" value="1"/>
</dbReference>
<dbReference type="EMBL" id="FQXS01000002">
    <property type="protein sequence ID" value="SHH47043.1"/>
    <property type="molecule type" value="Genomic_DNA"/>
</dbReference>
<dbReference type="RefSeq" id="WP_073373381.1">
    <property type="nucleotide sequence ID" value="NZ_FQXS01000002.1"/>
</dbReference>
<dbReference type="InterPro" id="IPR037062">
    <property type="entry name" value="Malic_N_dom_sf"/>
</dbReference>
<dbReference type="GO" id="GO:0004470">
    <property type="term" value="F:malic enzyme activity"/>
    <property type="evidence" value="ECO:0007669"/>
    <property type="project" value="InterPro"/>
</dbReference>
<name>A0A1M5T9J2_9BACT</name>
<comment type="cofactor">
    <cofactor evidence="2">
        <name>Mg(2+)</name>
        <dbReference type="ChEBI" id="CHEBI:18420"/>
    </cofactor>
</comment>
<dbReference type="SMART" id="SM01274">
    <property type="entry name" value="malic"/>
    <property type="match status" value="1"/>
</dbReference>
<dbReference type="CDD" id="cd05311">
    <property type="entry name" value="NAD_bind_2_malic_enz"/>
    <property type="match status" value="1"/>
</dbReference>
<dbReference type="GO" id="GO:0016616">
    <property type="term" value="F:oxidoreductase activity, acting on the CH-OH group of donors, NAD or NADP as acceptor"/>
    <property type="evidence" value="ECO:0007669"/>
    <property type="project" value="InterPro"/>
</dbReference>
<comment type="similarity">
    <text evidence="3">In the N-terminal section; belongs to the malic enzymes family.</text>
</comment>
<dbReference type="Pfam" id="PF03949">
    <property type="entry name" value="Malic_M"/>
    <property type="match status" value="1"/>
</dbReference>
<feature type="binding site" evidence="9">
    <location>
        <position position="136"/>
    </location>
    <ligand>
        <name>a divalent metal cation</name>
        <dbReference type="ChEBI" id="CHEBI:60240"/>
    </ligand>
</feature>
<reference evidence="13 14" key="1">
    <citation type="submission" date="2016-11" db="EMBL/GenBank/DDBJ databases">
        <authorList>
            <person name="Jaros S."/>
            <person name="Januszkiewicz K."/>
            <person name="Wedrychowicz H."/>
        </authorList>
    </citation>
    <scope>NUCLEOTIDE SEQUENCE [LARGE SCALE GENOMIC DNA]</scope>
    <source>
        <strain evidence="13 14">DSM 9705</strain>
    </source>
</reference>
<dbReference type="InterPro" id="IPR042112">
    <property type="entry name" value="P_AcTrfase_dom2"/>
</dbReference>
<keyword evidence="5 9" id="KW-0479">Metal-binding</keyword>
<organism evidence="13 14">
    <name type="scientific">Desulfofustis glycolicus DSM 9705</name>
    <dbReference type="NCBI Taxonomy" id="1121409"/>
    <lineage>
        <taxon>Bacteria</taxon>
        <taxon>Pseudomonadati</taxon>
        <taxon>Thermodesulfobacteriota</taxon>
        <taxon>Desulfobulbia</taxon>
        <taxon>Desulfobulbales</taxon>
        <taxon>Desulfocapsaceae</taxon>
        <taxon>Desulfofustis</taxon>
    </lineage>
</organism>
<evidence type="ECO:0000256" key="10">
    <source>
        <dbReference type="PIRSR" id="PIRSR036684-3"/>
    </source>
</evidence>
<evidence type="ECO:0000313" key="14">
    <source>
        <dbReference type="Proteomes" id="UP000184139"/>
    </source>
</evidence>
<evidence type="ECO:0000256" key="7">
    <source>
        <dbReference type="ARBA" id="ARBA00023268"/>
    </source>
</evidence>
<keyword evidence="6" id="KW-0560">Oxidoreductase</keyword>
<evidence type="ECO:0000313" key="13">
    <source>
        <dbReference type="EMBL" id="SHH47043.1"/>
    </source>
</evidence>
<dbReference type="STRING" id="1121409.SAMN02745124_00656"/>
<dbReference type="GO" id="GO:0051287">
    <property type="term" value="F:NAD binding"/>
    <property type="evidence" value="ECO:0007669"/>
    <property type="project" value="InterPro"/>
</dbReference>
<evidence type="ECO:0000256" key="9">
    <source>
        <dbReference type="PIRSR" id="PIRSR036684-2"/>
    </source>
</evidence>
<sequence>MATDVYAEALEYHRSGRKGKIEVVVTKPFSTQKDLSLAYSPGVARPCQEIAANSEDAYEYTAKGNLVAVISNGTAVLGLGNIGALAGKPVMEGKGALFKKFADIDVFDIEVATEDPDELIRTCELIAPTFGGINLEDIKAPQCFYVEETLKQRVDIPVFHDDQHGTAIITSAAFLNALEITGRDITEVKAVFNGAGAAGIACARMFIALGLPKENLIICDSKGVIYQGRSESMNPYKEQLANDTPHRTLAEAVQGADVFCGVSVAGALTTEMLQSMAERPIVFAMANPEPEISYPDAIAARPDCIIATGRSDYPNQVNNVLCFPFLFRGALDVRAKEINTEMKIAAVRAIAELAKEEIPDQVLRAYGADNFEFGPEYLIPTPFDPRALLRIAPAVARAAMETGVARKPIADLQGYTEHLEATLGRSKAILRFVTNRVKKEPVRVVYPEGTNKKIIRAAIQVMEENIATPILLGNHDEISELLSKHGIPDHSILIVDPSREEDCIERYARDYYERKQRSGITLPYARDIMRRDTGFFGAMMLNGGDADCMIYGQSLPYPYAIRRVLSCVGRTSERKTVASVYMMVFKKRTLFFADTTVNINPSEQQLAEIAVSVADFVKEFDITPKIAMLSYSNFGSSDSPGAAKIARATALVKQLAPELEVDGEMQANLAFNTELREEIFPFSTLKGEPNILIFPDLNAANIAYKLCMRLAEVDAIGPILVGLNKSAHIVERGAHADNIFNLTTLAALKARQNVILPK</sequence>
<dbReference type="Gene3D" id="3.40.50.720">
    <property type="entry name" value="NAD(P)-binding Rossmann-like Domain"/>
    <property type="match status" value="1"/>
</dbReference>
<dbReference type="Pfam" id="PF01515">
    <property type="entry name" value="PTA_PTB"/>
    <property type="match status" value="1"/>
</dbReference>
<evidence type="ECO:0000259" key="12">
    <source>
        <dbReference type="SMART" id="SM01274"/>
    </source>
</evidence>
<dbReference type="InterPro" id="IPR012301">
    <property type="entry name" value="Malic_N_dom"/>
</dbReference>
<feature type="domain" description="Malic enzyme NAD-binding" evidence="11">
    <location>
        <begin position="163"/>
        <end position="400"/>
    </location>
</feature>
<dbReference type="InterPro" id="IPR046346">
    <property type="entry name" value="Aminoacid_DH-like_N_sf"/>
</dbReference>
<evidence type="ECO:0000256" key="5">
    <source>
        <dbReference type="ARBA" id="ARBA00022723"/>
    </source>
</evidence>
<dbReference type="OrthoDB" id="9805787at2"/>
<dbReference type="PANTHER" id="PTHR43237">
    <property type="entry name" value="NADP-DEPENDENT MALIC ENZYME"/>
    <property type="match status" value="1"/>
</dbReference>
<evidence type="ECO:0000256" key="3">
    <source>
        <dbReference type="ARBA" id="ARBA00007686"/>
    </source>
</evidence>
<dbReference type="SUPFAM" id="SSF53223">
    <property type="entry name" value="Aminoacid dehydrogenase-like, N-terminal domain"/>
    <property type="match status" value="1"/>
</dbReference>
<dbReference type="GO" id="GO:0006108">
    <property type="term" value="P:malate metabolic process"/>
    <property type="evidence" value="ECO:0007669"/>
    <property type="project" value="InterPro"/>
</dbReference>
<dbReference type="GO" id="GO:0046872">
    <property type="term" value="F:metal ion binding"/>
    <property type="evidence" value="ECO:0007669"/>
    <property type="project" value="UniProtKB-KW"/>
</dbReference>
<dbReference type="SMART" id="SM00919">
    <property type="entry name" value="Malic_M"/>
    <property type="match status" value="1"/>
</dbReference>
<evidence type="ECO:0000256" key="6">
    <source>
        <dbReference type="ARBA" id="ARBA00023002"/>
    </source>
</evidence>
<dbReference type="InterPro" id="IPR036291">
    <property type="entry name" value="NAD(P)-bd_dom_sf"/>
</dbReference>
<evidence type="ECO:0000256" key="1">
    <source>
        <dbReference type="ARBA" id="ARBA00001936"/>
    </source>
</evidence>
<dbReference type="PANTHER" id="PTHR43237:SF4">
    <property type="entry name" value="NADP-DEPENDENT MALIC ENZYME"/>
    <property type="match status" value="1"/>
</dbReference>
<proteinExistence type="inferred from homology"/>
<keyword evidence="10" id="KW-0521">NADP</keyword>
<feature type="binding site" evidence="10">
    <location>
        <position position="162"/>
    </location>
    <ligand>
        <name>a divalent metal cation</name>
        <dbReference type="ChEBI" id="CHEBI:60240"/>
    </ligand>
</feature>
<feature type="active site" description="Proton acceptor" evidence="8">
    <location>
        <position position="94"/>
    </location>
</feature>
<dbReference type="PIRSF" id="PIRSF036684">
    <property type="entry name" value="ME_PTA"/>
    <property type="match status" value="1"/>
</dbReference>
<evidence type="ECO:0000256" key="2">
    <source>
        <dbReference type="ARBA" id="ARBA00001946"/>
    </source>
</evidence>
<dbReference type="InterPro" id="IPR012302">
    <property type="entry name" value="Malic_NAD-bd"/>
</dbReference>
<dbReference type="GO" id="GO:0016746">
    <property type="term" value="F:acyltransferase activity"/>
    <property type="evidence" value="ECO:0007669"/>
    <property type="project" value="InterPro"/>
</dbReference>
<keyword evidence="14" id="KW-1185">Reference proteome</keyword>
<evidence type="ECO:0000256" key="4">
    <source>
        <dbReference type="ARBA" id="ARBA00008756"/>
    </source>
</evidence>
<dbReference type="InterPro" id="IPR002505">
    <property type="entry name" value="PTA_PTB"/>
</dbReference>
<feature type="binding site" evidence="10">
    <location>
        <position position="287"/>
    </location>
    <ligand>
        <name>a divalent metal cation</name>
        <dbReference type="ChEBI" id="CHEBI:60240"/>
    </ligand>
</feature>
<comment type="similarity">
    <text evidence="4">In the C-terminal section; belongs to the phosphate acetyltransferase and butyryltransferase family.</text>
</comment>
<evidence type="ECO:0000259" key="11">
    <source>
        <dbReference type="SMART" id="SM00919"/>
    </source>
</evidence>
<gene>
    <name evidence="13" type="ORF">SAMN02745124_00656</name>
</gene>
<dbReference type="Pfam" id="PF00390">
    <property type="entry name" value="malic"/>
    <property type="match status" value="1"/>
</dbReference>
<protein>
    <submittedName>
        <fullName evidence="13">Allosteric NADP-dependent malic enzyme</fullName>
    </submittedName>
</protein>
<dbReference type="InterPro" id="IPR051674">
    <property type="entry name" value="Malate_Decarboxylase"/>
</dbReference>
<dbReference type="FunFam" id="3.40.50.10380:FF:000003">
    <property type="entry name" value="NADP-dependent malic enzyme"/>
    <property type="match status" value="1"/>
</dbReference>
<keyword evidence="7" id="KW-0511">Multifunctional enzyme</keyword>
<dbReference type="InterPro" id="IPR045213">
    <property type="entry name" value="Malic_NAD-bd_bact_type"/>
</dbReference>